<evidence type="ECO:0000313" key="1">
    <source>
        <dbReference type="EMBL" id="QAX81439.1"/>
    </source>
</evidence>
<proteinExistence type="predicted"/>
<evidence type="ECO:0000313" key="2">
    <source>
        <dbReference type="Proteomes" id="UP000288953"/>
    </source>
</evidence>
<accession>A0ABX5R7I6</accession>
<reference evidence="1 2" key="1">
    <citation type="journal article" date="2018" name="Genome Biol. Evol.">
        <title>Partnering With a Pest: Genomes of Hemlock Woolly Adelgid Symbionts Reveal Atypical Nutritional Provisioning Patterns in Dual-Obligate Bacteria.</title>
        <authorList>
            <person name="Weglarz K.M."/>
            <person name="Havill N.P."/>
            <person name="Burke G.R."/>
            <person name="von Dohlen C.D."/>
        </authorList>
    </citation>
    <scope>NUCLEOTIDE SEQUENCE [LARGE SCALE GENOMIC DNA]</scope>
    <source>
        <strain evidence="1 2">HWA_ENA</strain>
    </source>
</reference>
<organism evidence="1 2">
    <name type="scientific">Candidatus Pseudomonas adelgestsugas</name>
    <dbReference type="NCBI Taxonomy" id="1302376"/>
    <lineage>
        <taxon>Bacteria</taxon>
        <taxon>Pseudomonadati</taxon>
        <taxon>Pseudomonadota</taxon>
        <taxon>Gammaproteobacteria</taxon>
        <taxon>Pseudomonadales</taxon>
        <taxon>Pseudomonadaceae</taxon>
        <taxon>Pseudomonas</taxon>
    </lineage>
</organism>
<gene>
    <name evidence="1" type="ORF">C3B55_00064</name>
</gene>
<keyword evidence="2" id="KW-1185">Reference proteome</keyword>
<sequence>MVTLRANKDMYLTHKVIVVVKSSNIAFEYVIAKALLKLLGFLK</sequence>
<dbReference type="Proteomes" id="UP000288953">
    <property type="component" value="Chromosome"/>
</dbReference>
<name>A0ABX5R7I6_9PSED</name>
<dbReference type="EMBL" id="CP026512">
    <property type="protein sequence ID" value="QAX81439.1"/>
    <property type="molecule type" value="Genomic_DNA"/>
</dbReference>
<protein>
    <submittedName>
        <fullName evidence="1">Uncharacterized protein</fullName>
    </submittedName>
</protein>